<proteinExistence type="predicted"/>
<accession>A0ABV4F5B4</accession>
<evidence type="ECO:0000259" key="1">
    <source>
        <dbReference type="Pfam" id="PF00534"/>
    </source>
</evidence>
<comment type="caution">
    <text evidence="2">The sequence shown here is derived from an EMBL/GenBank/DDBJ whole genome shotgun (WGS) entry which is preliminary data.</text>
</comment>
<gene>
    <name evidence="2" type="ORF">ABIF29_005438</name>
</gene>
<dbReference type="EMBL" id="JBGBZA010000002">
    <property type="protein sequence ID" value="MEY9318639.1"/>
    <property type="molecule type" value="Genomic_DNA"/>
</dbReference>
<evidence type="ECO:0000313" key="2">
    <source>
        <dbReference type="EMBL" id="MEY9318639.1"/>
    </source>
</evidence>
<dbReference type="Proteomes" id="UP001565471">
    <property type="component" value="Unassembled WGS sequence"/>
</dbReference>
<dbReference type="SUPFAM" id="SSF53756">
    <property type="entry name" value="UDP-Glycosyltransferase/glycogen phosphorylase"/>
    <property type="match status" value="1"/>
</dbReference>
<dbReference type="InterPro" id="IPR001296">
    <property type="entry name" value="Glyco_trans_1"/>
</dbReference>
<dbReference type="RefSeq" id="WP_125459091.1">
    <property type="nucleotide sequence ID" value="NZ_JALJZB010000001.1"/>
</dbReference>
<dbReference type="Gene3D" id="3.40.50.2000">
    <property type="entry name" value="Glycogen Phosphorylase B"/>
    <property type="match status" value="2"/>
</dbReference>
<protein>
    <submittedName>
        <fullName evidence="2">Glycosyltransferase involved in cell wall biosynthesis</fullName>
    </submittedName>
</protein>
<keyword evidence="3" id="KW-1185">Reference proteome</keyword>
<sequence length="557" mass="61392">MGKEEQATSKGNAAWRPPARTVSSMFAIGPKFVARAFAVAVRRNLPHRTIAFIRQYRPRRPPTVTFKDAYLFAWSKMARIRQYRPRRPPTVTFKDAYLFAWSKMARCRPLLARDPAELSMVERVECEILKLVLAMPDGRHRRALRQFGIQLERQGVSAARRSIAQQHGVTMMIGTLGPGGAERQLVVTARGLREGRKPSIRVACVNLSSPVSRFFLPELESRDIAASVIGTELDSNLEPARRAVVDALPPELRDDVALYAKTLAAQNPEIAHLWLDEVNIKGGIAAVLTGVPKIIISQRSLPPINFVFHQPYMRESYRWLARQPGVKMINNSAAGARAYEAWLGLAKDSIGVVRNGYAFDESELAGYKADCAKLRQRVGIEPGAQVVGTVMRFTEEKCPMLWLEIAALIRRELPDVRFLIVGDGPLRAVMEARAAADDLAGAVFFAGHLKESMAAIASMDLMLLTSRAEGLPNVLVEAQFLGVPAVTTPAGGAPEAVNHGKSGWVLQGWDAASSACQIVRLLRDGHWREAAAKDGPEFAFKRFGVQRAIDETLAVYG</sequence>
<organism evidence="2 3">
    <name type="scientific">Bradyrhizobium elkanii</name>
    <dbReference type="NCBI Taxonomy" id="29448"/>
    <lineage>
        <taxon>Bacteria</taxon>
        <taxon>Pseudomonadati</taxon>
        <taxon>Pseudomonadota</taxon>
        <taxon>Alphaproteobacteria</taxon>
        <taxon>Hyphomicrobiales</taxon>
        <taxon>Nitrobacteraceae</taxon>
        <taxon>Bradyrhizobium</taxon>
    </lineage>
</organism>
<evidence type="ECO:0000313" key="3">
    <source>
        <dbReference type="Proteomes" id="UP001565471"/>
    </source>
</evidence>
<dbReference type="InterPro" id="IPR050194">
    <property type="entry name" value="Glycosyltransferase_grp1"/>
</dbReference>
<dbReference type="PANTHER" id="PTHR45947">
    <property type="entry name" value="SULFOQUINOVOSYL TRANSFERASE SQD2"/>
    <property type="match status" value="1"/>
</dbReference>
<dbReference type="Pfam" id="PF00534">
    <property type="entry name" value="Glycos_transf_1"/>
    <property type="match status" value="1"/>
</dbReference>
<feature type="domain" description="Glycosyl transferase family 1" evidence="1">
    <location>
        <begin position="373"/>
        <end position="535"/>
    </location>
</feature>
<dbReference type="PANTHER" id="PTHR45947:SF3">
    <property type="entry name" value="SULFOQUINOVOSYL TRANSFERASE SQD2"/>
    <property type="match status" value="1"/>
</dbReference>
<reference evidence="2 3" key="1">
    <citation type="submission" date="2024-07" db="EMBL/GenBank/DDBJ databases">
        <title>Genomic Encyclopedia of Type Strains, Phase V (KMG-V): Genome sequencing to study the core and pangenomes of soil and plant-associated prokaryotes.</title>
        <authorList>
            <person name="Whitman W."/>
        </authorList>
    </citation>
    <scope>NUCLEOTIDE SEQUENCE [LARGE SCALE GENOMIC DNA]</scope>
    <source>
        <strain evidence="2 3">USDA 415</strain>
    </source>
</reference>
<name>A0ABV4F5B4_BRAEL</name>